<keyword evidence="9" id="KW-0256">Endoplasmic reticulum</keyword>
<comment type="pathway">
    <text evidence="2">Protein modification; protein glycosylation.</text>
</comment>
<keyword evidence="8 15" id="KW-0812">Transmembrane</keyword>
<keyword evidence="7 16" id="KW-0808">Transferase</keyword>
<dbReference type="PIRSF" id="PIRSF028810">
    <property type="entry name" value="Alpha1_2_glucosyltferase_Alg10"/>
    <property type="match status" value="1"/>
</dbReference>
<feature type="transmembrane region" description="Helical" evidence="15">
    <location>
        <begin position="356"/>
        <end position="382"/>
    </location>
</feature>
<dbReference type="InParanoid" id="A0A066VFV9"/>
<dbReference type="GO" id="GO:0106073">
    <property type="term" value="F:dolichyl pyrophosphate Glc2Man9GlcNAc2 alpha-1,2-glucosyltransferase activity"/>
    <property type="evidence" value="ECO:0007669"/>
    <property type="project" value="UniProtKB-EC"/>
</dbReference>
<feature type="transmembrane region" description="Helical" evidence="15">
    <location>
        <begin position="318"/>
        <end position="335"/>
    </location>
</feature>
<comment type="similarity">
    <text evidence="3">Belongs to the ALG10 glucosyltransferase family.</text>
</comment>
<evidence type="ECO:0000256" key="3">
    <source>
        <dbReference type="ARBA" id="ARBA00010600"/>
    </source>
</evidence>
<dbReference type="EMBL" id="JMSN01000138">
    <property type="protein sequence ID" value="KDN37455.1"/>
    <property type="molecule type" value="Genomic_DNA"/>
</dbReference>
<keyword evidence="17" id="KW-1185">Reference proteome</keyword>
<comment type="subcellular location">
    <subcellularLocation>
        <location evidence="1">Endoplasmic reticulum membrane</location>
        <topology evidence="1">Multi-pass membrane protein</topology>
    </subcellularLocation>
</comment>
<dbReference type="PANTHER" id="PTHR12989">
    <property type="entry name" value="ALPHA-1,2-GLUCOSYLTRANSFERASE ALG10"/>
    <property type="match status" value="1"/>
</dbReference>
<keyword evidence="10 15" id="KW-1133">Transmembrane helix</keyword>
<evidence type="ECO:0000256" key="8">
    <source>
        <dbReference type="ARBA" id="ARBA00022692"/>
    </source>
</evidence>
<dbReference type="Pfam" id="PF04922">
    <property type="entry name" value="DIE2_ALG10"/>
    <property type="match status" value="1"/>
</dbReference>
<protein>
    <recommendedName>
        <fullName evidence="5">Dol-P-Glc:Glc(2)Man(9)GlcNAc(2)-PP-Dol alpha-1,2-glucosyltransferase</fullName>
        <ecNumber evidence="4">2.4.1.256</ecNumber>
    </recommendedName>
    <alternativeName>
        <fullName evidence="12">Asparagine-linked glycosylation protein 10</fullName>
    </alternativeName>
</protein>
<dbReference type="AlphaFoldDB" id="A0A066VFV9"/>
<reference evidence="16 17" key="1">
    <citation type="submission" date="2014-05" db="EMBL/GenBank/DDBJ databases">
        <title>Draft genome sequence of a rare smut relative, Tilletiaria anomala UBC 951.</title>
        <authorList>
            <consortium name="DOE Joint Genome Institute"/>
            <person name="Toome M."/>
            <person name="Kuo A."/>
            <person name="Henrissat B."/>
            <person name="Lipzen A."/>
            <person name="Tritt A."/>
            <person name="Yoshinaga Y."/>
            <person name="Zane M."/>
            <person name="Barry K."/>
            <person name="Grigoriev I.V."/>
            <person name="Spatafora J.W."/>
            <person name="Aimea M.C."/>
        </authorList>
    </citation>
    <scope>NUCLEOTIDE SEQUENCE [LARGE SCALE GENOMIC DNA]</scope>
    <source>
        <strain evidence="16 17">UBC 951</strain>
    </source>
</reference>
<evidence type="ECO:0000256" key="14">
    <source>
        <dbReference type="ARBA" id="ARBA00048064"/>
    </source>
</evidence>
<evidence type="ECO:0000256" key="12">
    <source>
        <dbReference type="ARBA" id="ARBA00032069"/>
    </source>
</evidence>
<evidence type="ECO:0000256" key="7">
    <source>
        <dbReference type="ARBA" id="ARBA00022679"/>
    </source>
</evidence>
<dbReference type="GeneID" id="25263400"/>
<dbReference type="OrthoDB" id="4769at2759"/>
<feature type="transmembrane region" description="Helical" evidence="15">
    <location>
        <begin position="402"/>
        <end position="420"/>
    </location>
</feature>
<accession>A0A066VFV9</accession>
<dbReference type="STRING" id="1037660.A0A066VFV9"/>
<organism evidence="16 17">
    <name type="scientific">Tilletiaria anomala (strain ATCC 24038 / CBS 436.72 / UBC 951)</name>
    <dbReference type="NCBI Taxonomy" id="1037660"/>
    <lineage>
        <taxon>Eukaryota</taxon>
        <taxon>Fungi</taxon>
        <taxon>Dikarya</taxon>
        <taxon>Basidiomycota</taxon>
        <taxon>Ustilaginomycotina</taxon>
        <taxon>Exobasidiomycetes</taxon>
        <taxon>Georgefischeriales</taxon>
        <taxon>Tilletiariaceae</taxon>
        <taxon>Tilletiaria</taxon>
    </lineage>
</organism>
<dbReference type="Proteomes" id="UP000027361">
    <property type="component" value="Unassembled WGS sequence"/>
</dbReference>
<evidence type="ECO:0000256" key="4">
    <source>
        <dbReference type="ARBA" id="ARBA00011967"/>
    </source>
</evidence>
<keyword evidence="6" id="KW-0328">Glycosyltransferase</keyword>
<dbReference type="HOGENOM" id="CLU_017053_1_0_1"/>
<comment type="caution">
    <text evidence="16">The sequence shown here is derived from an EMBL/GenBank/DDBJ whole genome shotgun (WGS) entry which is preliminary data.</text>
</comment>
<feature type="transmembrane region" description="Helical" evidence="15">
    <location>
        <begin position="427"/>
        <end position="448"/>
    </location>
</feature>
<evidence type="ECO:0000256" key="1">
    <source>
        <dbReference type="ARBA" id="ARBA00004477"/>
    </source>
</evidence>
<feature type="transmembrane region" description="Helical" evidence="15">
    <location>
        <begin position="179"/>
        <end position="202"/>
    </location>
</feature>
<dbReference type="EC" id="2.4.1.256" evidence="4"/>
<dbReference type="GO" id="GO:0006488">
    <property type="term" value="P:dolichol-linked oligosaccharide biosynthetic process"/>
    <property type="evidence" value="ECO:0007669"/>
    <property type="project" value="InterPro"/>
</dbReference>
<name>A0A066VFV9_TILAU</name>
<evidence type="ECO:0000256" key="15">
    <source>
        <dbReference type="SAM" id="Phobius"/>
    </source>
</evidence>
<feature type="transmembrane region" description="Helical" evidence="15">
    <location>
        <begin position="208"/>
        <end position="237"/>
    </location>
</feature>
<evidence type="ECO:0000256" key="6">
    <source>
        <dbReference type="ARBA" id="ARBA00022676"/>
    </source>
</evidence>
<evidence type="ECO:0000256" key="9">
    <source>
        <dbReference type="ARBA" id="ARBA00022824"/>
    </source>
</evidence>
<evidence type="ECO:0000256" key="5">
    <source>
        <dbReference type="ARBA" id="ARBA00018512"/>
    </source>
</evidence>
<feature type="transmembrane region" description="Helical" evidence="15">
    <location>
        <begin position="494"/>
        <end position="517"/>
    </location>
</feature>
<dbReference type="RefSeq" id="XP_013240386.1">
    <property type="nucleotide sequence ID" value="XM_013384932.1"/>
</dbReference>
<evidence type="ECO:0000256" key="2">
    <source>
        <dbReference type="ARBA" id="ARBA00004922"/>
    </source>
</evidence>
<evidence type="ECO:0000256" key="13">
    <source>
        <dbReference type="ARBA" id="ARBA00044727"/>
    </source>
</evidence>
<comment type="catalytic activity">
    <reaction evidence="14">
        <text>an alpha-D-Glc-(1-&gt;3)-alpha-D-Glc-(1-&gt;3)-alpha-D-Man-(1-&gt;2)-alpha-D-Man-(1-&gt;2)-alpha-D-Man-(1-&gt;3)-[alpha-D-Man-(1-&gt;2)-alpha-D-Man-(1-&gt;3)-[alpha-D-Man-(1-&gt;2)-alpha-D-Man-(1-&gt;6)]-alpha-D-Man-(1-&gt;6)]-beta-D-Man-(1-&gt;4)-beta-D-GlcNAc-(1-&gt;4)-alpha-D-GlcNAc-diphospho-di-trans,poly-cis-dolichol + a di-trans,poly-cis-dolichyl beta-D-glucosyl phosphate = a alpha-D-Glc-(1-&gt;2)-alpha-D-Glc-(1-&gt;3)-alpha-D-Glc-(1-&gt;3)-alpha-D-Man-(1-&gt;2)-alpha-D-Man-(1-&gt;2)-alpha-D-Man-(1-&gt;3)-[alpha-D-Man-(1-&gt;2)-alpha-D-Man-(1-&gt;3)-[alpha-D-Man-(1-&gt;2)-alpha-D-Man-(1-&gt;6)]-alpha-D-Man-(1-&gt;6)]-beta-D-Man-(1-&gt;4)-beta-D-GlcNAc-(1-&gt;4)-alpha-D-GlcNAc-diphospho-di-trans,poly-cis-dolichol + a di-trans,poly-cis-dolichyl phosphate + H(+)</text>
        <dbReference type="Rhea" id="RHEA:29543"/>
        <dbReference type="Rhea" id="RHEA-COMP:19498"/>
        <dbReference type="Rhea" id="RHEA-COMP:19502"/>
        <dbReference type="Rhea" id="RHEA-COMP:19512"/>
        <dbReference type="Rhea" id="RHEA-COMP:19522"/>
        <dbReference type="ChEBI" id="CHEBI:15378"/>
        <dbReference type="ChEBI" id="CHEBI:57525"/>
        <dbReference type="ChEBI" id="CHEBI:57683"/>
        <dbReference type="ChEBI" id="CHEBI:132522"/>
        <dbReference type="ChEBI" id="CHEBI:132523"/>
        <dbReference type="EC" id="2.4.1.256"/>
    </reaction>
    <physiologicalReaction direction="left-to-right" evidence="14">
        <dbReference type="Rhea" id="RHEA:29544"/>
    </physiologicalReaction>
</comment>
<dbReference type="GO" id="GO:0005789">
    <property type="term" value="C:endoplasmic reticulum membrane"/>
    <property type="evidence" value="ECO:0007669"/>
    <property type="project" value="UniProtKB-SubCell"/>
</dbReference>
<evidence type="ECO:0000313" key="16">
    <source>
        <dbReference type="EMBL" id="KDN37455.1"/>
    </source>
</evidence>
<dbReference type="PANTHER" id="PTHR12989:SF10">
    <property type="entry name" value="DOL-P-GLC:GLC(2)MAN(9)GLCNAC(2)-PP-DOL ALPHA-1,2-GLUCOSYLTRANSFERASE-RELATED"/>
    <property type="match status" value="1"/>
</dbReference>
<evidence type="ECO:0000256" key="10">
    <source>
        <dbReference type="ARBA" id="ARBA00022989"/>
    </source>
</evidence>
<evidence type="ECO:0000256" key="11">
    <source>
        <dbReference type="ARBA" id="ARBA00023136"/>
    </source>
</evidence>
<dbReference type="OMA" id="VWDSKIT"/>
<keyword evidence="11 15" id="KW-0472">Membrane</keyword>
<gene>
    <name evidence="16" type="ORF">K437DRAFT_251862</name>
</gene>
<feature type="transmembrane region" description="Helical" evidence="15">
    <location>
        <begin position="279"/>
        <end position="298"/>
    </location>
</feature>
<dbReference type="InterPro" id="IPR016900">
    <property type="entry name" value="Alg10"/>
</dbReference>
<evidence type="ECO:0000313" key="17">
    <source>
        <dbReference type="Proteomes" id="UP000027361"/>
    </source>
</evidence>
<sequence>MSHLRTAVPTRKTLEVGFALVSALLSEHVNRIVNEPYMDEIFHIPQAQAYCHGKWDTWDPKLTTPPGIYLLSNLLARGLQYIHLPLTCLNLNFLRSTNLVLYLILPHLIVAIRQALLEKTKQLRMHHGRATTAKARGARIGNTLSGQLLHHVVDEMQRSELVKTVLSTEAHAITSFPPLWFFAFLYYTDVGSFVVVLASYFASLKERLMVSALFALVSLTFRQTNVIWVAFIMWTVLLRRLKECGLHDPLAAKATRSSMLEVIKSGMRVFRKSSTWRRVSGSFVYLPVFAAFALFLKINNGIVLGDKTNHVAGLHFPQLFYFTASSTVFAWPSLLRAGPMRLARSTFQSLVGSRSAFFSTILLLVTIAASVRYFTIFHPFVLADNRHYPFYIRKRVLDWRPWTRYAAIPTYLVCTVMWWNQLAQTQTLLWLIGFIASTALTLVPSPLIEPRYFLVPYVLMRLHSPLPPGDEGAEPPTQEAHGRGSEWAGEMTHWMLASFIELACNILIHGVTMYIFLHRPFRSPFEPGLQRFMW</sequence>
<dbReference type="FunCoup" id="A0A066VFV9">
    <property type="interactions" value="549"/>
</dbReference>
<proteinExistence type="inferred from homology"/>
<comment type="function">
    <text evidence="13">Dol-P-Glc:Glc(2)Man(9)GlcNAc(2)-PP-Dol alpha-1,2-glucosyltransferase that operates in the biosynthetic pathway of dolichol-linked oligosaccharides, the glycan precursors employed in protein asparagine (N)-glycosylation. The assembly of dolichol-linked oligosaccharides begins on the cytosolic side of the endoplasmic reticulum membrane and finishes in its lumen. The sequential addition of sugars to dolichol pyrophosphate produces dolichol-linked oligosaccharides containing fourteen sugars, including two GlcNAcs, nine mannoses and three glucoses. Once assembled, the oligosaccharide is transferred from the lipid to nascent proteins by oligosaccharyltransferases. In the lumen of the endoplasmic reticulum, adds the third and last glucose residue from dolichyl phosphate glucose (Dol-P-Glc) onto the lipid-linked oligosaccharide intermediate Glc(2)Man(9)GlcNAc(2)-PP-Dol to produce Glc(3)Man(9)GlcNAc(2)-PP-Dol.</text>
</comment>